<proteinExistence type="predicted"/>
<dbReference type="Gene3D" id="3.40.30.10">
    <property type="entry name" value="Glutaredoxin"/>
    <property type="match status" value="1"/>
</dbReference>
<name>A0ABQ3GWK7_9NEIS</name>
<evidence type="ECO:0000313" key="1">
    <source>
        <dbReference type="EMBL" id="GHD58041.1"/>
    </source>
</evidence>
<dbReference type="Proteomes" id="UP000604737">
    <property type="component" value="Unassembled WGS sequence"/>
</dbReference>
<organism evidence="1 2">
    <name type="scientific">Jeongeupia chitinilytica</name>
    <dbReference type="NCBI Taxonomy" id="1041641"/>
    <lineage>
        <taxon>Bacteria</taxon>
        <taxon>Pseudomonadati</taxon>
        <taxon>Pseudomonadota</taxon>
        <taxon>Betaproteobacteria</taxon>
        <taxon>Neisseriales</taxon>
        <taxon>Chitinibacteraceae</taxon>
        <taxon>Jeongeupia</taxon>
    </lineage>
</organism>
<reference evidence="2" key="1">
    <citation type="journal article" date="2019" name="Int. J. Syst. Evol. Microbiol.">
        <title>The Global Catalogue of Microorganisms (GCM) 10K type strain sequencing project: providing services to taxonomists for standard genome sequencing and annotation.</title>
        <authorList>
            <consortium name="The Broad Institute Genomics Platform"/>
            <consortium name="The Broad Institute Genome Sequencing Center for Infectious Disease"/>
            <person name="Wu L."/>
            <person name="Ma J."/>
        </authorList>
    </citation>
    <scope>NUCLEOTIDE SEQUENCE [LARGE SCALE GENOMIC DNA]</scope>
    <source>
        <strain evidence="2">KCTC 23701</strain>
    </source>
</reference>
<dbReference type="EMBL" id="BMYO01000002">
    <property type="protein sequence ID" value="GHD58041.1"/>
    <property type="molecule type" value="Genomic_DNA"/>
</dbReference>
<comment type="caution">
    <text evidence="1">The sequence shown here is derived from an EMBL/GenBank/DDBJ whole genome shotgun (WGS) entry which is preliminary data.</text>
</comment>
<sequence>MSTELILLFDPNCGWCYGAHPALAALRDASPLPWRLLPTGLFAGADDVPAADAYFWRSDLQIRERTGVAFSETYRDRVLGGDTVVLDSTAATLAWHLVTRQRPGQALDVLQRVQALRYVDGMLVDASQLAVLAGEFGLEATALQADFAAGWSDALHHDVAQARVLMRQLNLRGVPVLLLRRGDDVAIVPNTLLFQNPAALVRFVATHA</sequence>
<accession>A0ABQ3GWK7</accession>
<dbReference type="InterPro" id="IPR036249">
    <property type="entry name" value="Thioredoxin-like_sf"/>
</dbReference>
<gene>
    <name evidence="1" type="ORF">GCM10007350_07280</name>
</gene>
<keyword evidence="2" id="KW-1185">Reference proteome</keyword>
<dbReference type="RefSeq" id="WP_189458805.1">
    <property type="nucleotide sequence ID" value="NZ_BMYO01000002.1"/>
</dbReference>
<evidence type="ECO:0000313" key="2">
    <source>
        <dbReference type="Proteomes" id="UP000604737"/>
    </source>
</evidence>
<dbReference type="SUPFAM" id="SSF52833">
    <property type="entry name" value="Thioredoxin-like"/>
    <property type="match status" value="1"/>
</dbReference>
<protein>
    <submittedName>
        <fullName evidence="1">DsbA family protein</fullName>
    </submittedName>
</protein>